<dbReference type="InParanoid" id="D2VTZ4"/>
<evidence type="ECO:0000313" key="1">
    <source>
        <dbReference type="EMBL" id="EFC39744.1"/>
    </source>
</evidence>
<proteinExistence type="predicted"/>
<dbReference type="GeneID" id="8860841"/>
<dbReference type="EMBL" id="GG738897">
    <property type="protein sequence ID" value="EFC39744.1"/>
    <property type="molecule type" value="Genomic_DNA"/>
</dbReference>
<protein>
    <submittedName>
        <fullName evidence="1">Predicted protein</fullName>
    </submittedName>
</protein>
<organism evidence="2">
    <name type="scientific">Naegleria gruberi</name>
    <name type="common">Amoeba</name>
    <dbReference type="NCBI Taxonomy" id="5762"/>
    <lineage>
        <taxon>Eukaryota</taxon>
        <taxon>Discoba</taxon>
        <taxon>Heterolobosea</taxon>
        <taxon>Tetramitia</taxon>
        <taxon>Eutetramitia</taxon>
        <taxon>Vahlkampfiidae</taxon>
        <taxon>Naegleria</taxon>
    </lineage>
</organism>
<dbReference type="OrthoDB" id="10257231at2759"/>
<dbReference type="VEuPathDB" id="AmoebaDB:NAEGRDRAFT_72482"/>
<accession>D2VTZ4</accession>
<dbReference type="KEGG" id="ngr:NAEGRDRAFT_72482"/>
<dbReference type="Proteomes" id="UP000006671">
    <property type="component" value="Unassembled WGS sequence"/>
</dbReference>
<dbReference type="AlphaFoldDB" id="D2VTZ4"/>
<evidence type="ECO:0000313" key="2">
    <source>
        <dbReference type="Proteomes" id="UP000006671"/>
    </source>
</evidence>
<sequence>MQNLWKGLFAKPSQKPSAADQQESALVKSTANNQVVENSNLSSTSGKYKKDEHILMKVVRYYYNYYKPTPQTMAGYKSGAFKYIVKPAGFLGLGALGVVLLDVGYRKFHVNEDAPSIFTTNKKITPHQLLRNSDWLEINIPEEKKERTPNRIREYFINRRNKKLALEETKPAEEQVPIEHDFKKFYAKLDYKPPVDDFNEESIITHIHVEKFHPFMKEGQGYWSTLIEYAMIRDKVGDSDLALHLIKEQNEAFGSKIWRKIFTNKEFEKYKESNIWLEKPWILNELNIDLNMEKEYNVKSLKDYVENHEANPGIQQVLKNTLNKHDSLLTSDDLLQQNYYLYVSEEAFDEFKSTRNSNIRVVQKSAKQGDMFFVVGSKKPQIKDDISSLTFLTHKKEDDYIQESKEQEKKNHSPLWMRSAVIAGALGLAVSSIIL</sequence>
<keyword evidence="2" id="KW-1185">Reference proteome</keyword>
<dbReference type="OMA" id="IITHIHV"/>
<reference evidence="1 2" key="1">
    <citation type="journal article" date="2010" name="Cell">
        <title>The genome of Naegleria gruberi illuminates early eukaryotic versatility.</title>
        <authorList>
            <person name="Fritz-Laylin L.K."/>
            <person name="Prochnik S.E."/>
            <person name="Ginger M.L."/>
            <person name="Dacks J.B."/>
            <person name="Carpenter M.L."/>
            <person name="Field M.C."/>
            <person name="Kuo A."/>
            <person name="Paredez A."/>
            <person name="Chapman J."/>
            <person name="Pham J."/>
            <person name="Shu S."/>
            <person name="Neupane R."/>
            <person name="Cipriano M."/>
            <person name="Mancuso J."/>
            <person name="Tu H."/>
            <person name="Salamov A."/>
            <person name="Lindquist E."/>
            <person name="Shapiro H."/>
            <person name="Lucas S."/>
            <person name="Grigoriev I.V."/>
            <person name="Cande W.Z."/>
            <person name="Fulton C."/>
            <person name="Rokhsar D.S."/>
            <person name="Dawson S.C."/>
        </authorList>
    </citation>
    <scope>NUCLEOTIDE SEQUENCE [LARGE SCALE GENOMIC DNA]</scope>
    <source>
        <strain evidence="1 2">NEG-M</strain>
    </source>
</reference>
<dbReference type="RefSeq" id="XP_002672488.1">
    <property type="nucleotide sequence ID" value="XM_002672442.1"/>
</dbReference>
<name>D2VTZ4_NAEGR</name>
<gene>
    <name evidence="1" type="ORF">NAEGRDRAFT_72482</name>
</gene>